<dbReference type="Proteomes" id="UP000477010">
    <property type="component" value="Unassembled WGS sequence"/>
</dbReference>
<dbReference type="AlphaFoldDB" id="A0A6A8KS29"/>
<evidence type="ECO:0000313" key="2">
    <source>
        <dbReference type="EMBL" id="MSC81693.1"/>
    </source>
</evidence>
<feature type="compositionally biased region" description="Basic and acidic residues" evidence="1">
    <location>
        <begin position="121"/>
        <end position="130"/>
    </location>
</feature>
<feature type="region of interest" description="Disordered" evidence="1">
    <location>
        <begin position="110"/>
        <end position="130"/>
    </location>
</feature>
<evidence type="ECO:0000256" key="1">
    <source>
        <dbReference type="SAM" id="MobiDB-lite"/>
    </source>
</evidence>
<protein>
    <submittedName>
        <fullName evidence="2">Uncharacterized protein</fullName>
    </submittedName>
</protein>
<organism evidence="2 3">
    <name type="scientific">Faecalibacterium prausnitzii</name>
    <dbReference type="NCBI Taxonomy" id="853"/>
    <lineage>
        <taxon>Bacteria</taxon>
        <taxon>Bacillati</taxon>
        <taxon>Bacillota</taxon>
        <taxon>Clostridia</taxon>
        <taxon>Eubacteriales</taxon>
        <taxon>Oscillospiraceae</taxon>
        <taxon>Faecalibacterium</taxon>
    </lineage>
</organism>
<dbReference type="EMBL" id="WKQE01000022">
    <property type="protein sequence ID" value="MSC81693.1"/>
    <property type="molecule type" value="Genomic_DNA"/>
</dbReference>
<accession>A0A6A8KS29</accession>
<evidence type="ECO:0000313" key="3">
    <source>
        <dbReference type="Proteomes" id="UP000477010"/>
    </source>
</evidence>
<name>A0A6A8KS29_9FIRM</name>
<gene>
    <name evidence="2" type="ORF">GKD85_12955</name>
</gene>
<comment type="caution">
    <text evidence="2">The sequence shown here is derived from an EMBL/GenBank/DDBJ whole genome shotgun (WGS) entry which is preliminary data.</text>
</comment>
<proteinExistence type="predicted"/>
<sequence>MTMDVITKDVRALAKKELAAANRRFRMFASPHEGYAVIREELDELIDEVRKLHFGLTIRLWRDVKRNEPMKREHLNLIYDVAIHAAVEAIQLAAMVKKYERSQRHDWPGGWVPDYGTGPEPLKKKGGETV</sequence>
<reference evidence="2 3" key="1">
    <citation type="journal article" date="2019" name="Nat. Med.">
        <title>A library of human gut bacterial isolates paired with longitudinal multiomics data enables mechanistic microbiome research.</title>
        <authorList>
            <person name="Poyet M."/>
            <person name="Groussin M."/>
            <person name="Gibbons S.M."/>
            <person name="Avila-Pacheco J."/>
            <person name="Jiang X."/>
            <person name="Kearney S.M."/>
            <person name="Perrotta A.R."/>
            <person name="Berdy B."/>
            <person name="Zhao S."/>
            <person name="Lieberman T.D."/>
            <person name="Swanson P.K."/>
            <person name="Smith M."/>
            <person name="Roesemann S."/>
            <person name="Alexander J.E."/>
            <person name="Rich S.A."/>
            <person name="Livny J."/>
            <person name="Vlamakis H."/>
            <person name="Clish C."/>
            <person name="Bullock K."/>
            <person name="Deik A."/>
            <person name="Scott J."/>
            <person name="Pierce K.A."/>
            <person name="Xavier R.J."/>
            <person name="Alm E.J."/>
        </authorList>
    </citation>
    <scope>NUCLEOTIDE SEQUENCE [LARGE SCALE GENOMIC DNA]</scope>
    <source>
        <strain evidence="2 3">BIOML-B9</strain>
    </source>
</reference>